<comment type="caution">
    <text evidence="1">The sequence shown here is derived from an EMBL/GenBank/DDBJ whole genome shotgun (WGS) entry which is preliminary data.</text>
</comment>
<dbReference type="InParanoid" id="A0A0D2J1B4"/>
<gene>
    <name evidence="1" type="ORF">X474_21530</name>
</gene>
<proteinExistence type="predicted"/>
<sequence>MPELFDPGLFKGNLSRLCRPGLNGLIQLNF</sequence>
<dbReference type="AlphaFoldDB" id="A0A0D2J1B4"/>
<evidence type="ECO:0000313" key="1">
    <source>
        <dbReference type="EMBL" id="KIX11989.1"/>
    </source>
</evidence>
<reference evidence="1 2" key="1">
    <citation type="submission" date="2013-11" db="EMBL/GenBank/DDBJ databases">
        <title>Metagenomic analysis of a methanogenic consortium involved in long chain n-alkane degradation.</title>
        <authorList>
            <person name="Davidova I.A."/>
            <person name="Callaghan A.V."/>
            <person name="Wawrik B."/>
            <person name="Pruitt S."/>
            <person name="Marks C."/>
            <person name="Duncan K.E."/>
            <person name="Suflita J.M."/>
        </authorList>
    </citation>
    <scope>NUCLEOTIDE SEQUENCE [LARGE SCALE GENOMIC DNA]</scope>
    <source>
        <strain evidence="1 2">SPR</strain>
    </source>
</reference>
<organism evidence="1 2">
    <name type="scientific">Dethiosulfatarculus sandiegensis</name>
    <dbReference type="NCBI Taxonomy" id="1429043"/>
    <lineage>
        <taxon>Bacteria</taxon>
        <taxon>Pseudomonadati</taxon>
        <taxon>Thermodesulfobacteriota</taxon>
        <taxon>Desulfarculia</taxon>
        <taxon>Desulfarculales</taxon>
        <taxon>Desulfarculaceae</taxon>
        <taxon>Dethiosulfatarculus</taxon>
    </lineage>
</organism>
<dbReference type="EMBL" id="AZAC01000036">
    <property type="protein sequence ID" value="KIX11989.1"/>
    <property type="molecule type" value="Genomic_DNA"/>
</dbReference>
<name>A0A0D2J1B4_9BACT</name>
<protein>
    <submittedName>
        <fullName evidence="1">Uncharacterized protein</fullName>
    </submittedName>
</protein>
<dbReference type="Proteomes" id="UP000032233">
    <property type="component" value="Unassembled WGS sequence"/>
</dbReference>
<evidence type="ECO:0000313" key="2">
    <source>
        <dbReference type="Proteomes" id="UP000032233"/>
    </source>
</evidence>
<accession>A0A0D2J1B4</accession>
<keyword evidence="2" id="KW-1185">Reference proteome</keyword>